<dbReference type="InterPro" id="IPR050873">
    <property type="entry name" value="V-ATPase_V0D/AC39_subunit"/>
</dbReference>
<dbReference type="AlphaFoldDB" id="A0A0F9B303"/>
<evidence type="ECO:0000256" key="2">
    <source>
        <dbReference type="ARBA" id="ARBA00023065"/>
    </source>
</evidence>
<evidence type="ECO:0000256" key="1">
    <source>
        <dbReference type="ARBA" id="ARBA00022448"/>
    </source>
</evidence>
<feature type="non-terminal residue" evidence="3">
    <location>
        <position position="1"/>
    </location>
</feature>
<organism evidence="3">
    <name type="scientific">marine sediment metagenome</name>
    <dbReference type="NCBI Taxonomy" id="412755"/>
    <lineage>
        <taxon>unclassified sequences</taxon>
        <taxon>metagenomes</taxon>
        <taxon>ecological metagenomes</taxon>
    </lineage>
</organism>
<dbReference type="GO" id="GO:0046961">
    <property type="term" value="F:proton-transporting ATPase activity, rotational mechanism"/>
    <property type="evidence" value="ECO:0007669"/>
    <property type="project" value="InterPro"/>
</dbReference>
<name>A0A0F9B303_9ZZZZ</name>
<proteinExistence type="predicted"/>
<dbReference type="InterPro" id="IPR044911">
    <property type="entry name" value="V-type_ATPase_csu/dsu_dom_3"/>
</dbReference>
<dbReference type="InterPro" id="IPR002843">
    <property type="entry name" value="ATPase_V0-cplx_csu/dsu"/>
</dbReference>
<accession>A0A0F9B303</accession>
<dbReference type="SUPFAM" id="SSF103486">
    <property type="entry name" value="V-type ATP synthase subunit C"/>
    <property type="match status" value="1"/>
</dbReference>
<keyword evidence="1" id="KW-0813">Transport</keyword>
<gene>
    <name evidence="3" type="ORF">LCGC14_2777760</name>
</gene>
<dbReference type="EMBL" id="LAZR01051511">
    <property type="protein sequence ID" value="KKK84994.1"/>
    <property type="molecule type" value="Genomic_DNA"/>
</dbReference>
<dbReference type="InterPro" id="IPR036079">
    <property type="entry name" value="ATPase_csu/dsu_sf"/>
</dbReference>
<dbReference type="Pfam" id="PF01992">
    <property type="entry name" value="vATP-synt_AC39"/>
    <property type="match status" value="1"/>
</dbReference>
<sequence length="119" mass="13778">DKNFFSKVLIGEGSLTKRLFLEFYEKEESAFLRKLSFTSYAKVIIGYEKEGLKGLELSCDNFLLEYIKKTKFITAGLEVLIAYLIAKENEINLLRSVLTGKINEIPAQMIRERLRETFV</sequence>
<protein>
    <recommendedName>
        <fullName evidence="4">V-type ATP synthase subunit C</fullName>
    </recommendedName>
</protein>
<dbReference type="Gene3D" id="1.10.132.50">
    <property type="entry name" value="ATP synthase (C/AC39) subunit, domain 3"/>
    <property type="match status" value="1"/>
</dbReference>
<reference evidence="3" key="1">
    <citation type="journal article" date="2015" name="Nature">
        <title>Complex archaea that bridge the gap between prokaryotes and eukaryotes.</title>
        <authorList>
            <person name="Spang A."/>
            <person name="Saw J.H."/>
            <person name="Jorgensen S.L."/>
            <person name="Zaremba-Niedzwiedzka K."/>
            <person name="Martijn J."/>
            <person name="Lind A.E."/>
            <person name="van Eijk R."/>
            <person name="Schleper C."/>
            <person name="Guy L."/>
            <person name="Ettema T.J."/>
        </authorList>
    </citation>
    <scope>NUCLEOTIDE SEQUENCE</scope>
</reference>
<evidence type="ECO:0008006" key="4">
    <source>
        <dbReference type="Google" id="ProtNLM"/>
    </source>
</evidence>
<keyword evidence="2" id="KW-0406">Ion transport</keyword>
<dbReference type="PANTHER" id="PTHR38682">
    <property type="entry name" value="V-TYPE ATP SYNTHASE SUBUNIT C"/>
    <property type="match status" value="1"/>
</dbReference>
<evidence type="ECO:0000313" key="3">
    <source>
        <dbReference type="EMBL" id="KKK84994.1"/>
    </source>
</evidence>
<comment type="caution">
    <text evidence="3">The sequence shown here is derived from an EMBL/GenBank/DDBJ whole genome shotgun (WGS) entry which is preliminary data.</text>
</comment>
<dbReference type="PANTHER" id="PTHR38682:SF1">
    <property type="entry name" value="V-TYPE ATP SYNTHASE SUBUNIT C"/>
    <property type="match status" value="1"/>
</dbReference>